<dbReference type="Proteomes" id="UP000001654">
    <property type="component" value="Chromosome"/>
</dbReference>
<dbReference type="EMBL" id="CP001650">
    <property type="protein sequence ID" value="ADF51852.1"/>
    <property type="molecule type" value="Genomic_DNA"/>
</dbReference>
<proteinExistence type="predicted"/>
<keyword evidence="1" id="KW-0067">ATP-binding</keyword>
<protein>
    <submittedName>
        <fullName evidence="1">Helicase</fullName>
    </submittedName>
</protein>
<dbReference type="KEGG" id="zpr:ZPR_1517"/>
<reference evidence="1 2" key="1">
    <citation type="journal article" date="2010" name="BMC Genomics">
        <title>The complete genome of Zunongwangia profunda SM-A87 reveals its adaptation to the deep-sea environment and ecological role in sedimentary organic nitrogen degradation.</title>
        <authorList>
            <person name="Qin Q.L."/>
            <person name="Zhang X.Y."/>
            <person name="Wang X.M."/>
            <person name="Liu G.M."/>
            <person name="Chen X.L."/>
            <person name="Xie B.B."/>
            <person name="Dang H.Y."/>
            <person name="Zhou B.C."/>
            <person name="Yu J."/>
            <person name="Zhang Y.Z."/>
        </authorList>
    </citation>
    <scope>NUCLEOTIDE SEQUENCE [LARGE SCALE GENOMIC DNA]</scope>
    <source>
        <strain evidence="2">DSM 18752 / CCTCC AB 206139 / SM-A87</strain>
    </source>
</reference>
<keyword evidence="2" id="KW-1185">Reference proteome</keyword>
<keyword evidence="1" id="KW-0547">Nucleotide-binding</keyword>
<dbReference type="GO" id="GO:0004386">
    <property type="term" value="F:helicase activity"/>
    <property type="evidence" value="ECO:0007669"/>
    <property type="project" value="UniProtKB-KW"/>
</dbReference>
<gene>
    <name evidence="1" type="ordered locus">ZPR_1517</name>
</gene>
<dbReference type="STRING" id="655815.ZPR_1517"/>
<evidence type="ECO:0000313" key="1">
    <source>
        <dbReference type="EMBL" id="ADF51852.1"/>
    </source>
</evidence>
<organism evidence="1 2">
    <name type="scientific">Zunongwangia profunda (strain DSM 18752 / CCTCC AB 206139 / SM-A87)</name>
    <name type="common">Wangia profunda</name>
    <dbReference type="NCBI Taxonomy" id="655815"/>
    <lineage>
        <taxon>Bacteria</taxon>
        <taxon>Pseudomonadati</taxon>
        <taxon>Bacteroidota</taxon>
        <taxon>Flavobacteriia</taxon>
        <taxon>Flavobacteriales</taxon>
        <taxon>Flavobacteriaceae</taxon>
        <taxon>Zunongwangia</taxon>
    </lineage>
</organism>
<name>D5BKV3_ZUNPS</name>
<keyword evidence="1" id="KW-0378">Hydrolase</keyword>
<keyword evidence="1" id="KW-0347">Helicase</keyword>
<dbReference type="AlphaFoldDB" id="D5BKV3"/>
<evidence type="ECO:0000313" key="2">
    <source>
        <dbReference type="Proteomes" id="UP000001654"/>
    </source>
</evidence>
<dbReference type="HOGENOM" id="CLU_3224223_0_0_10"/>
<dbReference type="Pfam" id="PF13455">
    <property type="entry name" value="MUG113"/>
    <property type="match status" value="1"/>
</dbReference>
<sequence length="44" mass="5614">MEIEKDLHKEFDLFRVRGEWFDLNIRDLERLNNYMLKFERIKVL</sequence>
<accession>D5BKV3</accession>